<evidence type="ECO:0000313" key="3">
    <source>
        <dbReference type="Proteomes" id="UP001359485"/>
    </source>
</evidence>
<dbReference type="InterPro" id="IPR017850">
    <property type="entry name" value="Alkaline_phosphatase_core_sf"/>
</dbReference>
<organism evidence="2 3">
    <name type="scientific">Polyplax serrata</name>
    <name type="common">Common mouse louse</name>
    <dbReference type="NCBI Taxonomy" id="468196"/>
    <lineage>
        <taxon>Eukaryota</taxon>
        <taxon>Metazoa</taxon>
        <taxon>Ecdysozoa</taxon>
        <taxon>Arthropoda</taxon>
        <taxon>Hexapoda</taxon>
        <taxon>Insecta</taxon>
        <taxon>Pterygota</taxon>
        <taxon>Neoptera</taxon>
        <taxon>Paraneoptera</taxon>
        <taxon>Psocodea</taxon>
        <taxon>Troctomorpha</taxon>
        <taxon>Phthiraptera</taxon>
        <taxon>Anoplura</taxon>
        <taxon>Polyplacidae</taxon>
        <taxon>Polyplax</taxon>
    </lineage>
</organism>
<comment type="caution">
    <text evidence="2">The sequence shown here is derived from an EMBL/GenBank/DDBJ whole genome shotgun (WGS) entry which is preliminary data.</text>
</comment>
<name>A0ABR1BB75_POLSC</name>
<dbReference type="SUPFAM" id="SSF53649">
    <property type="entry name" value="Alkaline phosphatase-like"/>
    <property type="match status" value="1"/>
</dbReference>
<sequence length="700" mass="81230">MSLQLNLRLLIFIMCSAGILMIYYAHYSEKQEIRMENLVQILNQSEDTNSHKRYVISSPQCKLLDPDPWDPTVQKYIAKPYWLVCSSLPPLTYIDQTENSTHLLKMQKKYYKKYKVLTNSSVKCCYSIIKRVNQKLESYNSSADNLVHLSDCQYFTDQVLLPEETEFLLVKCQSYKEGKKKGKEFYKNVHAMVPLNAEARLKLDLIGVEENNVRLESPTSKTPRKPDDNKLNVIIIGIDSVSKLNMRRIMPKTLRYLQERSWIELNGYNKIGDNTFPNLMAILSGEPMENLAVWWRNNSLKMDDMPAIWKDFDEAGYVTLYAEDTPSISTFNFMRTGFVEKPTDYYMRPFMLAAHNNLHVKVLNGLPVCTGPVLVLDHILTYGKRFFKTFTNYSHFSLLWSNSLSHNDLNAPKILDNTLHKFLNDLSGLGIYENSVILLLSDHGVRFGNIRETFIGYIEERLPFMFLWFPKWFREKHPQKYANVVINQNRLTTPYDIYVTLKSLLQMEGDNTFPNNLLPWGNEVSQPVSVGCPKCKGLFEVQPLNRTCSDASIDVNWCLCSEFKNLDVRDKTASYVASFVYGYIVNRTNELIKRENVNRTLCSKWKLSKIYSIQEILEKETEQQNPQNTSYSTPRIFVIIIQLNPGGTKVESTVKTYINNRGEMANLKFLEYPKRLDGIYKTSKCVKSSALKQYCYCTRQ</sequence>
<keyword evidence="1" id="KW-0472">Membrane</keyword>
<keyword evidence="1" id="KW-1133">Transmembrane helix</keyword>
<keyword evidence="3" id="KW-1185">Reference proteome</keyword>
<dbReference type="CDD" id="cd16021">
    <property type="entry name" value="ALP_like"/>
    <property type="match status" value="1"/>
</dbReference>
<reference evidence="2 3" key="1">
    <citation type="submission" date="2023-09" db="EMBL/GenBank/DDBJ databases">
        <title>Genomes of two closely related lineages of the louse Polyplax serrata with different host specificities.</title>
        <authorList>
            <person name="Martinu J."/>
            <person name="Tarabai H."/>
            <person name="Stefka J."/>
            <person name="Hypsa V."/>
        </authorList>
    </citation>
    <scope>NUCLEOTIDE SEQUENCE [LARGE SCALE GENOMIC DNA]</scope>
    <source>
        <strain evidence="2">98ZLc_SE</strain>
    </source>
</reference>
<dbReference type="Pfam" id="PF02995">
    <property type="entry name" value="DUF229"/>
    <property type="match status" value="1"/>
</dbReference>
<dbReference type="InterPro" id="IPR004245">
    <property type="entry name" value="DUF229"/>
</dbReference>
<dbReference type="PANTHER" id="PTHR10974:SF9">
    <property type="entry name" value="DUF229 DOMAIN CONTAINING PROTEIN-RELATED"/>
    <property type="match status" value="1"/>
</dbReference>
<dbReference type="Proteomes" id="UP001359485">
    <property type="component" value="Unassembled WGS sequence"/>
</dbReference>
<evidence type="ECO:0000256" key="1">
    <source>
        <dbReference type="SAM" id="Phobius"/>
    </source>
</evidence>
<feature type="transmembrane region" description="Helical" evidence="1">
    <location>
        <begin position="7"/>
        <end position="25"/>
    </location>
</feature>
<proteinExistence type="predicted"/>
<dbReference type="PANTHER" id="PTHR10974">
    <property type="entry name" value="FI08016P-RELATED"/>
    <property type="match status" value="1"/>
</dbReference>
<protein>
    <submittedName>
        <fullName evidence="2">Uncharacterized protein</fullName>
    </submittedName>
</protein>
<evidence type="ECO:0000313" key="2">
    <source>
        <dbReference type="EMBL" id="KAK6638295.1"/>
    </source>
</evidence>
<dbReference type="EMBL" id="JAWJWF010000002">
    <property type="protein sequence ID" value="KAK6638295.1"/>
    <property type="molecule type" value="Genomic_DNA"/>
</dbReference>
<keyword evidence="1" id="KW-0812">Transmembrane</keyword>
<accession>A0ABR1BB75</accession>
<gene>
    <name evidence="2" type="ORF">RUM44_008724</name>
</gene>
<dbReference type="Gene3D" id="3.40.720.10">
    <property type="entry name" value="Alkaline Phosphatase, subunit A"/>
    <property type="match status" value="1"/>
</dbReference>